<sequence length="97" mass="11211">MTVKSKLIKNADGTLTIASGQEDKIVKDLYDMNSTDKFTAGRNKYKGDSQFSHRVARIPLIVVEKMMREKVWGNQERMREWLNHPDNAAWRTTKGKV</sequence>
<dbReference type="EMBL" id="UINC01041271">
    <property type="protein sequence ID" value="SVB42314.1"/>
    <property type="molecule type" value="Genomic_DNA"/>
</dbReference>
<proteinExistence type="predicted"/>
<evidence type="ECO:0000313" key="1">
    <source>
        <dbReference type="EMBL" id="SVB42314.1"/>
    </source>
</evidence>
<protein>
    <submittedName>
        <fullName evidence="1">Uncharacterized protein</fullName>
    </submittedName>
</protein>
<name>A0A382DWN3_9ZZZZ</name>
<organism evidence="1">
    <name type="scientific">marine metagenome</name>
    <dbReference type="NCBI Taxonomy" id="408172"/>
    <lineage>
        <taxon>unclassified sequences</taxon>
        <taxon>metagenomes</taxon>
        <taxon>ecological metagenomes</taxon>
    </lineage>
</organism>
<gene>
    <name evidence="1" type="ORF">METZ01_LOCUS195168</name>
</gene>
<accession>A0A382DWN3</accession>
<dbReference type="AlphaFoldDB" id="A0A382DWN3"/>
<reference evidence="1" key="1">
    <citation type="submission" date="2018-05" db="EMBL/GenBank/DDBJ databases">
        <authorList>
            <person name="Lanie J.A."/>
            <person name="Ng W.-L."/>
            <person name="Kazmierczak K.M."/>
            <person name="Andrzejewski T.M."/>
            <person name="Davidsen T.M."/>
            <person name="Wayne K.J."/>
            <person name="Tettelin H."/>
            <person name="Glass J.I."/>
            <person name="Rusch D."/>
            <person name="Podicherti R."/>
            <person name="Tsui H.-C.T."/>
            <person name="Winkler M.E."/>
        </authorList>
    </citation>
    <scope>NUCLEOTIDE SEQUENCE</scope>
</reference>